<comment type="caution">
    <text evidence="1">The sequence shown here is derived from an EMBL/GenBank/DDBJ whole genome shotgun (WGS) entry which is preliminary data.</text>
</comment>
<protein>
    <submittedName>
        <fullName evidence="1">Uncharacterized protein</fullName>
    </submittedName>
</protein>
<dbReference type="Proteomes" id="UP000654918">
    <property type="component" value="Unassembled WGS sequence"/>
</dbReference>
<gene>
    <name evidence="1" type="ORF">CPLU01_09279</name>
</gene>
<evidence type="ECO:0000313" key="1">
    <source>
        <dbReference type="EMBL" id="KAF6827113.1"/>
    </source>
</evidence>
<proteinExistence type="predicted"/>
<dbReference type="EMBL" id="WIGO01000143">
    <property type="protein sequence ID" value="KAF6827113.1"/>
    <property type="molecule type" value="Genomic_DNA"/>
</dbReference>
<sequence length="207" mass="23452">MVVQRWMLLCRVPGFFFDVRDLTMHDCIINFQSLKMILCNCRDLRRFSFTLTESHNHYNSLHESVTGRNALAALVRYSAATLVELELDIVDEYVDPLAAHANPGANQAQSSHSLASFARLTKLEVLTFKGSDKSLDTNHGAPWERIARTVPKSLKRLKITDWEPDSVSAEDICWLGDAATEGRLPSLEKIELQWMESNGEVTLARQF</sequence>
<reference evidence="1" key="1">
    <citation type="journal article" date="2020" name="Phytopathology">
        <title>Genome Sequence Resources of Colletotrichum truncatum, C. plurivorum, C. musicola, and C. sojae: Four Species Pathogenic to Soybean (Glycine max).</title>
        <authorList>
            <person name="Rogerio F."/>
            <person name="Boufleur T.R."/>
            <person name="Ciampi-Guillardi M."/>
            <person name="Sukno S.A."/>
            <person name="Thon M.R."/>
            <person name="Massola Junior N.S."/>
            <person name="Baroncelli R."/>
        </authorList>
    </citation>
    <scope>NUCLEOTIDE SEQUENCE</scope>
    <source>
        <strain evidence="1">LFN00145</strain>
    </source>
</reference>
<accession>A0A8H6K9A6</accession>
<name>A0A8H6K9A6_9PEZI</name>
<organism evidence="1 2">
    <name type="scientific">Colletotrichum plurivorum</name>
    <dbReference type="NCBI Taxonomy" id="2175906"/>
    <lineage>
        <taxon>Eukaryota</taxon>
        <taxon>Fungi</taxon>
        <taxon>Dikarya</taxon>
        <taxon>Ascomycota</taxon>
        <taxon>Pezizomycotina</taxon>
        <taxon>Sordariomycetes</taxon>
        <taxon>Hypocreomycetidae</taxon>
        <taxon>Glomerellales</taxon>
        <taxon>Glomerellaceae</taxon>
        <taxon>Colletotrichum</taxon>
        <taxon>Colletotrichum orchidearum species complex</taxon>
    </lineage>
</organism>
<keyword evidence="2" id="KW-1185">Reference proteome</keyword>
<dbReference type="AlphaFoldDB" id="A0A8H6K9A6"/>
<evidence type="ECO:0000313" key="2">
    <source>
        <dbReference type="Proteomes" id="UP000654918"/>
    </source>
</evidence>